<reference evidence="9" key="1">
    <citation type="journal article" date="2017" name="Genome Biol.">
        <title>Comparative genomics reveals high biological diversity and specific adaptations in the industrially and medically important fungal genus Aspergillus.</title>
        <authorList>
            <person name="de Vries R.P."/>
            <person name="Riley R."/>
            <person name="Wiebenga A."/>
            <person name="Aguilar-Osorio G."/>
            <person name="Amillis S."/>
            <person name="Uchima C.A."/>
            <person name="Anderluh G."/>
            <person name="Asadollahi M."/>
            <person name="Askin M."/>
            <person name="Barry K."/>
            <person name="Battaglia E."/>
            <person name="Bayram O."/>
            <person name="Benocci T."/>
            <person name="Braus-Stromeyer S.A."/>
            <person name="Caldana C."/>
            <person name="Canovas D."/>
            <person name="Cerqueira G.C."/>
            <person name="Chen F."/>
            <person name="Chen W."/>
            <person name="Choi C."/>
            <person name="Clum A."/>
            <person name="Dos Santos R.A."/>
            <person name="Damasio A.R."/>
            <person name="Diallinas G."/>
            <person name="Emri T."/>
            <person name="Fekete E."/>
            <person name="Flipphi M."/>
            <person name="Freyberg S."/>
            <person name="Gallo A."/>
            <person name="Gournas C."/>
            <person name="Habgood R."/>
            <person name="Hainaut M."/>
            <person name="Harispe M.L."/>
            <person name="Henrissat B."/>
            <person name="Hilden K.S."/>
            <person name="Hope R."/>
            <person name="Hossain A."/>
            <person name="Karabika E."/>
            <person name="Karaffa L."/>
            <person name="Karanyi Z."/>
            <person name="Krasevec N."/>
            <person name="Kuo A."/>
            <person name="Kusch H."/>
            <person name="LaButti K."/>
            <person name="Lagendijk E.L."/>
            <person name="Lapidus A."/>
            <person name="Levasseur A."/>
            <person name="Lindquist E."/>
            <person name="Lipzen A."/>
            <person name="Logrieco A.F."/>
            <person name="MacCabe A."/>
            <person name="Maekelae M.R."/>
            <person name="Malavazi I."/>
            <person name="Melin P."/>
            <person name="Meyer V."/>
            <person name="Mielnichuk N."/>
            <person name="Miskei M."/>
            <person name="Molnar A.P."/>
            <person name="Mule G."/>
            <person name="Ngan C.Y."/>
            <person name="Orejas M."/>
            <person name="Orosz E."/>
            <person name="Ouedraogo J.P."/>
            <person name="Overkamp K.M."/>
            <person name="Park H.-S."/>
            <person name="Perrone G."/>
            <person name="Piumi F."/>
            <person name="Punt P.J."/>
            <person name="Ram A.F."/>
            <person name="Ramon A."/>
            <person name="Rauscher S."/>
            <person name="Record E."/>
            <person name="Riano-Pachon D.M."/>
            <person name="Robert V."/>
            <person name="Roehrig J."/>
            <person name="Ruller R."/>
            <person name="Salamov A."/>
            <person name="Salih N.S."/>
            <person name="Samson R.A."/>
            <person name="Sandor E."/>
            <person name="Sanguinetti M."/>
            <person name="Schuetze T."/>
            <person name="Sepcic K."/>
            <person name="Shelest E."/>
            <person name="Sherlock G."/>
            <person name="Sophianopoulou V."/>
            <person name="Squina F.M."/>
            <person name="Sun H."/>
            <person name="Susca A."/>
            <person name="Todd R.B."/>
            <person name="Tsang A."/>
            <person name="Unkles S.E."/>
            <person name="van de Wiele N."/>
            <person name="van Rossen-Uffink D."/>
            <person name="Oliveira J.V."/>
            <person name="Vesth T.C."/>
            <person name="Visser J."/>
            <person name="Yu J.-H."/>
            <person name="Zhou M."/>
            <person name="Andersen M.R."/>
            <person name="Archer D.B."/>
            <person name="Baker S.E."/>
            <person name="Benoit I."/>
            <person name="Brakhage A.A."/>
            <person name="Braus G.H."/>
            <person name="Fischer R."/>
            <person name="Frisvad J.C."/>
            <person name="Goldman G.H."/>
            <person name="Houbraken J."/>
            <person name="Oakley B."/>
            <person name="Pocsi I."/>
            <person name="Scazzocchio C."/>
            <person name="Seiboth B."/>
            <person name="vanKuyk P.A."/>
            <person name="Wortman J."/>
            <person name="Dyer P.S."/>
            <person name="Grigoriev I.V."/>
        </authorList>
    </citation>
    <scope>NUCLEOTIDE SEQUENCE [LARGE SCALE GENOMIC DNA]</scope>
    <source>
        <strain evidence="9">DTO 134E9</strain>
    </source>
</reference>
<evidence type="ECO:0000256" key="1">
    <source>
        <dbReference type="ARBA" id="ARBA00004141"/>
    </source>
</evidence>
<dbReference type="RefSeq" id="XP_040692251.1">
    <property type="nucleotide sequence ID" value="XM_040834410.1"/>
</dbReference>
<feature type="transmembrane region" description="Helical" evidence="6">
    <location>
        <begin position="319"/>
        <end position="343"/>
    </location>
</feature>
<feature type="transmembrane region" description="Helical" evidence="6">
    <location>
        <begin position="20"/>
        <end position="43"/>
    </location>
</feature>
<evidence type="ECO:0000256" key="2">
    <source>
        <dbReference type="ARBA" id="ARBA00008066"/>
    </source>
</evidence>
<keyword evidence="5 6" id="KW-0472">Membrane</keyword>
<accession>A0A1L9RUH2</accession>
<name>A0A1L9RUH2_ASPWE</name>
<comment type="similarity">
    <text evidence="2">Belongs to the amino acid/polyamine transporter 2 family.</text>
</comment>
<dbReference type="GO" id="GO:0015179">
    <property type="term" value="F:L-amino acid transmembrane transporter activity"/>
    <property type="evidence" value="ECO:0007669"/>
    <property type="project" value="TreeGrafter"/>
</dbReference>
<keyword evidence="3 6" id="KW-0812">Transmembrane</keyword>
<feature type="domain" description="Amino acid transporter transmembrane" evidence="7">
    <location>
        <begin position="2"/>
        <end position="380"/>
    </location>
</feature>
<dbReference type="PANTHER" id="PTHR22950:SF668">
    <property type="entry name" value="AMINO ACID TRANSPORTER (EUROFUNG)"/>
    <property type="match status" value="1"/>
</dbReference>
<dbReference type="AlphaFoldDB" id="A0A1L9RUH2"/>
<evidence type="ECO:0000313" key="8">
    <source>
        <dbReference type="EMBL" id="OJJ38575.1"/>
    </source>
</evidence>
<sequence>MIMIAETISLGILALPKALSILGLLPGVLVIIIVGILTSYTGFTIGQLKRRYVQIHTMADAGEILFGGIGRTTLGTAQLTFFVFVMGSHILTFSIMMNVLTDHSACTMAFSFSGLIISLVLTLPRRLENLSQLSSVSFVSIIGAVFTSMVGVSLANQAPKHVPLFSPAPTVHDACLAVANIVFAYAGHVAFFTLFSELRDINDYPKALAFLQASEMVLYTVTSIVIYAFVGPTITSPALNSAGRLFRKISYAIAIPTIVIAGVVNAHVAVKFLYVRIFRGTNAMHTTSFMARSTWAIVCAALWVLSWMIAESIPVFNDILGFASSLFASWFSFGLPGIFWLHMNKHYWFHGWKQKILFGLNVGIVVIGLVTCVFGFYSSIKSIHENLVDGVSGGSFSCADNS</sequence>
<protein>
    <recommendedName>
        <fullName evidence="7">Amino acid transporter transmembrane domain-containing protein</fullName>
    </recommendedName>
</protein>
<feature type="transmembrane region" description="Helical" evidence="6">
    <location>
        <begin position="295"/>
        <end position="313"/>
    </location>
</feature>
<feature type="transmembrane region" description="Helical" evidence="6">
    <location>
        <begin position="107"/>
        <end position="124"/>
    </location>
</feature>
<evidence type="ECO:0000256" key="5">
    <source>
        <dbReference type="ARBA" id="ARBA00023136"/>
    </source>
</evidence>
<dbReference type="PANTHER" id="PTHR22950">
    <property type="entry name" value="AMINO ACID TRANSPORTER"/>
    <property type="match status" value="1"/>
</dbReference>
<feature type="transmembrane region" description="Helical" evidence="6">
    <location>
        <begin position="355"/>
        <end position="377"/>
    </location>
</feature>
<dbReference type="InterPro" id="IPR013057">
    <property type="entry name" value="AA_transpt_TM"/>
</dbReference>
<feature type="transmembrane region" description="Helical" evidence="6">
    <location>
        <begin position="176"/>
        <end position="195"/>
    </location>
</feature>
<dbReference type="VEuPathDB" id="FungiDB:ASPWEDRAFT_36251"/>
<feature type="transmembrane region" description="Helical" evidence="6">
    <location>
        <begin position="79"/>
        <end position="101"/>
    </location>
</feature>
<evidence type="ECO:0000313" key="9">
    <source>
        <dbReference type="Proteomes" id="UP000184383"/>
    </source>
</evidence>
<dbReference type="GeneID" id="63750258"/>
<dbReference type="FunFam" id="1.20.1740.10:FF:000039">
    <property type="entry name" value="Neutral amino acid transporter (Eurofung)"/>
    <property type="match status" value="1"/>
</dbReference>
<dbReference type="Pfam" id="PF01490">
    <property type="entry name" value="Aa_trans"/>
    <property type="match status" value="1"/>
</dbReference>
<comment type="subcellular location">
    <subcellularLocation>
        <location evidence="1">Membrane</location>
        <topology evidence="1">Multi-pass membrane protein</topology>
    </subcellularLocation>
</comment>
<organism evidence="8 9">
    <name type="scientific">Aspergillus wentii DTO 134E9</name>
    <dbReference type="NCBI Taxonomy" id="1073089"/>
    <lineage>
        <taxon>Eukaryota</taxon>
        <taxon>Fungi</taxon>
        <taxon>Dikarya</taxon>
        <taxon>Ascomycota</taxon>
        <taxon>Pezizomycotina</taxon>
        <taxon>Eurotiomycetes</taxon>
        <taxon>Eurotiomycetidae</taxon>
        <taxon>Eurotiales</taxon>
        <taxon>Aspergillaceae</taxon>
        <taxon>Aspergillus</taxon>
        <taxon>Aspergillus subgen. Cremei</taxon>
    </lineage>
</organism>
<dbReference type="STRING" id="1073089.A0A1L9RUH2"/>
<feature type="transmembrane region" description="Helical" evidence="6">
    <location>
        <begin position="207"/>
        <end position="229"/>
    </location>
</feature>
<dbReference type="GO" id="GO:0016020">
    <property type="term" value="C:membrane"/>
    <property type="evidence" value="ECO:0007669"/>
    <property type="project" value="UniProtKB-SubCell"/>
</dbReference>
<evidence type="ECO:0000256" key="4">
    <source>
        <dbReference type="ARBA" id="ARBA00022989"/>
    </source>
</evidence>
<evidence type="ECO:0000256" key="6">
    <source>
        <dbReference type="SAM" id="Phobius"/>
    </source>
</evidence>
<evidence type="ECO:0000256" key="3">
    <source>
        <dbReference type="ARBA" id="ARBA00022692"/>
    </source>
</evidence>
<gene>
    <name evidence="8" type="ORF">ASPWEDRAFT_36251</name>
</gene>
<keyword evidence="9" id="KW-1185">Reference proteome</keyword>
<proteinExistence type="inferred from homology"/>
<evidence type="ECO:0000259" key="7">
    <source>
        <dbReference type="Pfam" id="PF01490"/>
    </source>
</evidence>
<feature type="transmembrane region" description="Helical" evidence="6">
    <location>
        <begin position="136"/>
        <end position="156"/>
    </location>
</feature>
<keyword evidence="4 6" id="KW-1133">Transmembrane helix</keyword>
<feature type="transmembrane region" description="Helical" evidence="6">
    <location>
        <begin position="249"/>
        <end position="274"/>
    </location>
</feature>
<dbReference type="OrthoDB" id="40134at2759"/>
<dbReference type="EMBL" id="KV878210">
    <property type="protein sequence ID" value="OJJ38575.1"/>
    <property type="molecule type" value="Genomic_DNA"/>
</dbReference>
<dbReference type="Proteomes" id="UP000184383">
    <property type="component" value="Unassembled WGS sequence"/>
</dbReference>